<dbReference type="RefSeq" id="WP_202058272.1">
    <property type="nucleotide sequence ID" value="NZ_JAEQMY010000009.1"/>
</dbReference>
<dbReference type="InterPro" id="IPR018511">
    <property type="entry name" value="Hemolysin-typ_Ca-bd_CS"/>
</dbReference>
<keyword evidence="5" id="KW-1185">Reference proteome</keyword>
<dbReference type="PRINTS" id="PR00313">
    <property type="entry name" value="CABNDNGRPT"/>
</dbReference>
<proteinExistence type="predicted"/>
<dbReference type="Proteomes" id="UP000605848">
    <property type="component" value="Unassembled WGS sequence"/>
</dbReference>
<feature type="compositionally biased region" description="Basic and acidic residues" evidence="3">
    <location>
        <begin position="277"/>
        <end position="286"/>
    </location>
</feature>
<dbReference type="Gene3D" id="2.150.10.10">
    <property type="entry name" value="Serralysin-like metalloprotease, C-terminal"/>
    <property type="match status" value="2"/>
</dbReference>
<dbReference type="PANTHER" id="PTHR38340:SF1">
    <property type="entry name" value="S-LAYER PROTEIN"/>
    <property type="match status" value="1"/>
</dbReference>
<comment type="subcellular location">
    <subcellularLocation>
        <location evidence="1">Secreted</location>
    </subcellularLocation>
</comment>
<organism evidence="4 5">
    <name type="scientific">Microvirga aerilata</name>
    <dbReference type="NCBI Taxonomy" id="670292"/>
    <lineage>
        <taxon>Bacteria</taxon>
        <taxon>Pseudomonadati</taxon>
        <taxon>Pseudomonadota</taxon>
        <taxon>Alphaproteobacteria</taxon>
        <taxon>Hyphomicrobiales</taxon>
        <taxon>Methylobacteriaceae</taxon>
        <taxon>Microvirga</taxon>
    </lineage>
</organism>
<dbReference type="EMBL" id="JAEQMY010000009">
    <property type="protein sequence ID" value="MBL0404069.1"/>
    <property type="molecule type" value="Genomic_DNA"/>
</dbReference>
<dbReference type="InterPro" id="IPR050557">
    <property type="entry name" value="RTX_toxin/Mannuronan_C5-epim"/>
</dbReference>
<dbReference type="InterPro" id="IPR001343">
    <property type="entry name" value="Hemolysn_Ca-bd"/>
</dbReference>
<keyword evidence="2" id="KW-0964">Secreted</keyword>
<evidence type="ECO:0008006" key="6">
    <source>
        <dbReference type="Google" id="ProtNLM"/>
    </source>
</evidence>
<gene>
    <name evidence="4" type="ORF">JKG68_08845</name>
</gene>
<comment type="caution">
    <text evidence="4">The sequence shown here is derived from an EMBL/GenBank/DDBJ whole genome shotgun (WGS) entry which is preliminary data.</text>
</comment>
<accession>A0A937CXI4</accession>
<evidence type="ECO:0000313" key="4">
    <source>
        <dbReference type="EMBL" id="MBL0404069.1"/>
    </source>
</evidence>
<dbReference type="PROSITE" id="PS00330">
    <property type="entry name" value="HEMOLYSIN_CALCIUM"/>
    <property type="match status" value="4"/>
</dbReference>
<evidence type="ECO:0000256" key="3">
    <source>
        <dbReference type="SAM" id="MobiDB-lite"/>
    </source>
</evidence>
<name>A0A937CXI4_9HYPH</name>
<dbReference type="InterPro" id="IPR011049">
    <property type="entry name" value="Serralysin-like_metalloprot_C"/>
</dbReference>
<evidence type="ECO:0000313" key="5">
    <source>
        <dbReference type="Proteomes" id="UP000605848"/>
    </source>
</evidence>
<protein>
    <recommendedName>
        <fullName evidence="6">Calcium-binding protein</fullName>
    </recommendedName>
</protein>
<evidence type="ECO:0000256" key="2">
    <source>
        <dbReference type="ARBA" id="ARBA00022525"/>
    </source>
</evidence>
<dbReference type="GO" id="GO:0005509">
    <property type="term" value="F:calcium ion binding"/>
    <property type="evidence" value="ECO:0007669"/>
    <property type="project" value="InterPro"/>
</dbReference>
<dbReference type="Pfam" id="PF00353">
    <property type="entry name" value="HemolysinCabind"/>
    <property type="match status" value="4"/>
</dbReference>
<dbReference type="SUPFAM" id="SSF51120">
    <property type="entry name" value="beta-Roll"/>
    <property type="match status" value="2"/>
</dbReference>
<evidence type="ECO:0000256" key="1">
    <source>
        <dbReference type="ARBA" id="ARBA00004613"/>
    </source>
</evidence>
<feature type="region of interest" description="Disordered" evidence="3">
    <location>
        <begin position="240"/>
        <end position="286"/>
    </location>
</feature>
<dbReference type="PANTHER" id="PTHR38340">
    <property type="entry name" value="S-LAYER PROTEIN"/>
    <property type="match status" value="1"/>
</dbReference>
<feature type="compositionally biased region" description="Basic and acidic residues" evidence="3">
    <location>
        <begin position="243"/>
        <end position="254"/>
    </location>
</feature>
<dbReference type="GO" id="GO:0005576">
    <property type="term" value="C:extracellular region"/>
    <property type="evidence" value="ECO:0007669"/>
    <property type="project" value="UniProtKB-SubCell"/>
</dbReference>
<sequence>MSSSPQTLRYVFYGGVEGLYQNQDIDDFDLASPQHGAAAFGYREAQLITGHLSLSGEALAIATSVPRGDDVFLSPAQSGFSFFFEQPNFGSQGGYTEKDIDLNSSVWLNLGAGDAPLAGLRISIAEIPNPLILSSGTTLEHAPTGIGARIDGIWLPSTVKPLVLSGTNGDNSLRGTAQYNFLSGRDGDDTLFLKTGQGWLWGGFGDDYLKGGGKNDFLFGGYGDDKILGRGGSDVIRGGDGVDELRGEQGRDTIDGGFGDDSVKGGSGDDTLGGQHGTDRLHGNDGRDTLDGGYGNDLLDAGSGDDWLFGGLGDDWLFGGLGRDLFWVSFGRPNHGRDTIVDFKPGYDRIAIESDLFETFRQMIDGNYAVQSGDDVQITYGYGAASFVLTIEDVRLAHLRASDFGISPNG</sequence>
<dbReference type="AlphaFoldDB" id="A0A937CXI4"/>
<reference evidence="4" key="1">
    <citation type="submission" date="2021-01" db="EMBL/GenBank/DDBJ databases">
        <title>Microvirga sp.</title>
        <authorList>
            <person name="Kim M.K."/>
        </authorList>
    </citation>
    <scope>NUCLEOTIDE SEQUENCE</scope>
    <source>
        <strain evidence="4">5420S-16</strain>
    </source>
</reference>